<keyword evidence="3" id="KW-1185">Reference proteome</keyword>
<dbReference type="EMBL" id="JBDODL010000654">
    <property type="protein sequence ID" value="MES1920409.1"/>
    <property type="molecule type" value="Genomic_DNA"/>
</dbReference>
<dbReference type="Pfam" id="PF04818">
    <property type="entry name" value="CID"/>
    <property type="match status" value="1"/>
</dbReference>
<evidence type="ECO:0000313" key="3">
    <source>
        <dbReference type="Proteomes" id="UP001439008"/>
    </source>
</evidence>
<dbReference type="SUPFAM" id="SSF48464">
    <property type="entry name" value="ENTH/VHS domain"/>
    <property type="match status" value="1"/>
</dbReference>
<sequence length="257" mass="29695">MSDINFQMEFARKKAKSLKPKNFRDLSAQEKDQFQFILSKLDGSEESIKGAKKWVVSRGEACKDIAILILNKLKQIRPYDFQNKLFLLYLVNDILHSSLCHRLKIEVLDSMSLSLLHVLPEMLQMAFAKSGQSEKDKLYSLLTLWHNRLIFNGSTIDDLKLRMSSDSLVQKTEKEQINKMDSLDLSAGYFVYLARGQSKYTPMDARRLAVQSDFGLSKLEPDERVFAQLEKLEKVLGELDPTLKCSVLEYKRFFCSF</sequence>
<gene>
    <name evidence="2" type="ORF">MHBO_002081</name>
</gene>
<organism evidence="2 3">
    <name type="scientific">Bonamia ostreae</name>
    <dbReference type="NCBI Taxonomy" id="126728"/>
    <lineage>
        <taxon>Eukaryota</taxon>
        <taxon>Sar</taxon>
        <taxon>Rhizaria</taxon>
        <taxon>Endomyxa</taxon>
        <taxon>Ascetosporea</taxon>
        <taxon>Haplosporida</taxon>
        <taxon>Bonamia</taxon>
    </lineage>
</organism>
<proteinExistence type="predicted"/>
<accession>A0ABV2ALQ1</accession>
<dbReference type="SMART" id="SM00582">
    <property type="entry name" value="RPR"/>
    <property type="match status" value="1"/>
</dbReference>
<feature type="domain" description="CID" evidence="1">
    <location>
        <begin position="26"/>
        <end position="167"/>
    </location>
</feature>
<dbReference type="Gene3D" id="1.25.40.90">
    <property type="match status" value="1"/>
</dbReference>
<dbReference type="Proteomes" id="UP001439008">
    <property type="component" value="Unassembled WGS sequence"/>
</dbReference>
<reference evidence="2 3" key="1">
    <citation type="journal article" date="2024" name="BMC Biol.">
        <title>Comparative genomics of Ascetosporea gives new insight into the evolutionary basis for animal parasitism in Rhizaria.</title>
        <authorList>
            <person name="Hiltunen Thoren M."/>
            <person name="Onut-Brannstrom I."/>
            <person name="Alfjorden A."/>
            <person name="Peckova H."/>
            <person name="Swords F."/>
            <person name="Hooper C."/>
            <person name="Holzer A.S."/>
            <person name="Bass D."/>
            <person name="Burki F."/>
        </authorList>
    </citation>
    <scope>NUCLEOTIDE SEQUENCE [LARGE SCALE GENOMIC DNA]</scope>
    <source>
        <strain evidence="2">20-A016</strain>
    </source>
</reference>
<dbReference type="InterPro" id="IPR006569">
    <property type="entry name" value="CID_dom"/>
</dbReference>
<name>A0ABV2ALQ1_9EUKA</name>
<evidence type="ECO:0000313" key="2">
    <source>
        <dbReference type="EMBL" id="MES1920409.1"/>
    </source>
</evidence>
<protein>
    <recommendedName>
        <fullName evidence="1">CID domain-containing protein</fullName>
    </recommendedName>
</protein>
<dbReference type="PROSITE" id="PS51391">
    <property type="entry name" value="CID"/>
    <property type="match status" value="1"/>
</dbReference>
<dbReference type="PANTHER" id="PTHR12323:SF0">
    <property type="entry name" value="CALCIUM HOMEOSTASIS ENDOPLASMIC RETICULUM PROTEIN"/>
    <property type="match status" value="1"/>
</dbReference>
<dbReference type="InterPro" id="IPR008942">
    <property type="entry name" value="ENTH_VHS"/>
</dbReference>
<evidence type="ECO:0000259" key="1">
    <source>
        <dbReference type="PROSITE" id="PS51391"/>
    </source>
</evidence>
<dbReference type="PANTHER" id="PTHR12323">
    <property type="entry name" value="SR-RELATED CTD ASSOCIATED FACTOR 6"/>
    <property type="match status" value="1"/>
</dbReference>
<comment type="caution">
    <text evidence="2">The sequence shown here is derived from an EMBL/GenBank/DDBJ whole genome shotgun (WGS) entry which is preliminary data.</text>
</comment>